<accession>A0A2A2AXZ6</accession>
<dbReference type="GO" id="GO:0051607">
    <property type="term" value="P:defense response to virus"/>
    <property type="evidence" value="ECO:0007669"/>
    <property type="project" value="UniProtKB-KW"/>
</dbReference>
<dbReference type="InterPro" id="IPR024615">
    <property type="entry name" value="CRISPR-assoc_Cmr2_N"/>
</dbReference>
<dbReference type="InterPro" id="IPR054767">
    <property type="entry name" value="Cas10-Cmr2_palm2"/>
</dbReference>
<dbReference type="Pfam" id="PF12469">
    <property type="entry name" value="Cmr2_N"/>
    <property type="match status" value="1"/>
</dbReference>
<feature type="domain" description="GGDEF" evidence="3">
    <location>
        <begin position="693"/>
        <end position="891"/>
    </location>
</feature>
<keyword evidence="1" id="KW-0547">Nucleotide-binding</keyword>
<dbReference type="InterPro" id="IPR013407">
    <property type="entry name" value="CRISPR-assoc_prot_Cmr2"/>
</dbReference>
<dbReference type="InterPro" id="IPR038242">
    <property type="entry name" value="Cmr2_N"/>
</dbReference>
<dbReference type="PROSITE" id="PS50887">
    <property type="entry name" value="GGDEF"/>
    <property type="match status" value="1"/>
</dbReference>
<reference evidence="4 5" key="1">
    <citation type="submission" date="2017-08" db="EMBL/GenBank/DDBJ databases">
        <title>WGS of Clinical strains of the CDC Group NO-1 linked to zoonotic infections in humans.</title>
        <authorList>
            <person name="Bernier A.-M."/>
            <person name="Bernard K."/>
        </authorList>
    </citation>
    <scope>NUCLEOTIDE SEQUENCE [LARGE SCALE GENOMIC DNA]</scope>
    <source>
        <strain evidence="4 5">NML120219</strain>
    </source>
</reference>
<dbReference type="InterPro" id="IPR000160">
    <property type="entry name" value="GGDEF_dom"/>
</dbReference>
<dbReference type="Proteomes" id="UP000218439">
    <property type="component" value="Unassembled WGS sequence"/>
</dbReference>
<dbReference type="RefSeq" id="WP_095552006.1">
    <property type="nucleotide sequence ID" value="NZ_NSJE01000011.1"/>
</dbReference>
<organism evidence="4 5">
    <name type="scientific">Vandammella animalimorsus</name>
    <dbReference type="NCBI Taxonomy" id="2029117"/>
    <lineage>
        <taxon>Bacteria</taxon>
        <taxon>Pseudomonadati</taxon>
        <taxon>Pseudomonadota</taxon>
        <taxon>Betaproteobacteria</taxon>
        <taxon>Burkholderiales</taxon>
        <taxon>Comamonadaceae</taxon>
        <taxon>Vandammella</taxon>
    </lineage>
</organism>
<proteinExistence type="predicted"/>
<dbReference type="GO" id="GO:0000166">
    <property type="term" value="F:nucleotide binding"/>
    <property type="evidence" value="ECO:0007669"/>
    <property type="project" value="UniProtKB-KW"/>
</dbReference>
<dbReference type="Pfam" id="PF22335">
    <property type="entry name" value="Cas10-Cmr2_palm2"/>
    <property type="match status" value="1"/>
</dbReference>
<dbReference type="Gene3D" id="3.30.70.2220">
    <property type="entry name" value="CRISPR-Cas system, Cmr2 subunit, D1 domain, cysteine cluster"/>
    <property type="match status" value="1"/>
</dbReference>
<evidence type="ECO:0000313" key="4">
    <source>
        <dbReference type="EMBL" id="PAT42637.1"/>
    </source>
</evidence>
<gene>
    <name evidence="4" type="primary">cas10</name>
    <name evidence="4" type="ORF">CK621_08140</name>
</gene>
<sequence length="1027" mass="113841">MTPIDPSALWQTKLAARLHDPAEKALVLLRDPAGHENGTSRALTRLLGFDDIRADTIDPDNDEALARTVFKKGIPASQYRHVQRADWWAAAADRPQWPMREITVTTQKGAQKTFGVATWAQVRWANKPVLLHPLTGAEYDLGKHGGLSETDFKDIKERSFNHHANLLTALERQNRGQPLDWRKALLTLWRFGPEVVEEEDNGKLGPLWKLLPADTRVPDHSIWDHLDLTSAFAGAFAADPEAEAALLTLSIGPVQPFIASARKMEDLWAGSHLLARLSWEAMRVVCERLGPDAILFPRLRGVPQVDLWLRDACGLPQELFKDCEWNSGSTDSNPLFAAALPNRFVAVVPASQAREIAEAVQTQVRQWLQALGKNVVDRLLEEAGLAPAAGEDDAPPCYRQMREQVQDFPEVHWAAVPFSLIRCADEQRQCGLDTSALSEAMRPFFDAAPGQASGFLDSPAWRLLSQALQLTENGQRLTFFSPNPGVLYPAVHELAERALAAAKTLRPFGQSTQHGWRCSLSGEAEWLTLDAEQLKQPPGQRSDTLWSRIATRKPAWAKEGEHLAALPAIKRLWPTLFAAEVGRALGKTEAVSRFIVSTHTMALAHQMDKWLEHGGHCADGLTALQQRHKPERSALPRRLLLRHQHLGAEALKDAAQLPSLLEITDSNNVDEREAESIRRAVRQTLGQGAELETYYAMLLMDGDRMGAWLSGGDDFAISYRESFHPQVREGFDQHAKVHADLARYGRQKRATSPGRHLAISAALNDFSLSVVRHVVEHEHMGRLIYAGGDDVMAMLPVADALSAMQRLRHAYSGHDPEHEGGRDARGLTLHKGFALLGGRLMRMMGEHATASCGLVVAHHQAPLAAVRRELQAAEQRAKNEGGRNAFSITIVKRSGGALRLTAQWGEPLRALHALRDFLAQGDVSRRAAYHTLQWLDDKELPWPQTGMDADGHLLHALLRYQLQRQAEGQSAKGQADVLAEQLTALTLAQFKNTPNPGKKRIGWLRNFIAVAEFLARETRLTSAGEQA</sequence>
<dbReference type="EMBL" id="NSJE01000011">
    <property type="protein sequence ID" value="PAT42637.1"/>
    <property type="molecule type" value="Genomic_DNA"/>
</dbReference>
<name>A0A2A2AXZ6_9BURK</name>
<evidence type="ECO:0000256" key="2">
    <source>
        <dbReference type="ARBA" id="ARBA00023118"/>
    </source>
</evidence>
<dbReference type="Gene3D" id="3.30.70.270">
    <property type="match status" value="1"/>
</dbReference>
<evidence type="ECO:0000256" key="1">
    <source>
        <dbReference type="ARBA" id="ARBA00022741"/>
    </source>
</evidence>
<comment type="caution">
    <text evidence="4">The sequence shown here is derived from an EMBL/GenBank/DDBJ whole genome shotgun (WGS) entry which is preliminary data.</text>
</comment>
<keyword evidence="2" id="KW-0051">Antiviral defense</keyword>
<dbReference type="AlphaFoldDB" id="A0A2A2AXZ6"/>
<evidence type="ECO:0000313" key="5">
    <source>
        <dbReference type="Proteomes" id="UP000218439"/>
    </source>
</evidence>
<protein>
    <submittedName>
        <fullName evidence="4">Type III-B CRISPR-associated protein Cas10/Cmr2</fullName>
    </submittedName>
</protein>
<dbReference type="InterPro" id="IPR043128">
    <property type="entry name" value="Rev_trsase/Diguanyl_cyclase"/>
</dbReference>
<dbReference type="NCBIfam" id="TIGR02577">
    <property type="entry name" value="cas_TM1794_Cmr2"/>
    <property type="match status" value="1"/>
</dbReference>
<evidence type="ECO:0000259" key="3">
    <source>
        <dbReference type="PROSITE" id="PS50887"/>
    </source>
</evidence>